<dbReference type="RefSeq" id="XP_008906376.1">
    <property type="nucleotide sequence ID" value="XM_008908128.1"/>
</dbReference>
<dbReference type="AlphaFoldDB" id="W2Q4G7"/>
<evidence type="ECO:0000313" key="4">
    <source>
        <dbReference type="Proteomes" id="UP000018817"/>
    </source>
</evidence>
<protein>
    <recommendedName>
        <fullName evidence="2">DUF6604 domain-containing protein</fullName>
    </recommendedName>
</protein>
<evidence type="ECO:0000256" key="1">
    <source>
        <dbReference type="SAM" id="MobiDB-lite"/>
    </source>
</evidence>
<reference evidence="4" key="1">
    <citation type="submission" date="2011-12" db="EMBL/GenBank/DDBJ databases">
        <authorList>
            <consortium name="The Broad Institute Genome Sequencing Platform"/>
            <person name="Russ C."/>
            <person name="Tyler B."/>
            <person name="Panabieres F."/>
            <person name="Shan W."/>
            <person name="Tripathy S."/>
            <person name="Grunwald N."/>
            <person name="Machado M."/>
            <person name="Young S.K."/>
            <person name="Zeng Q."/>
            <person name="Gargeya S."/>
            <person name="Fitzgerald M."/>
            <person name="Haas B."/>
            <person name="Abouelleil A."/>
            <person name="Alvarado L."/>
            <person name="Arachchi H.M."/>
            <person name="Berlin A."/>
            <person name="Chapman S.B."/>
            <person name="Gearin G."/>
            <person name="Goldberg J."/>
            <person name="Griggs A."/>
            <person name="Gujja S."/>
            <person name="Hansen M."/>
            <person name="Heiman D."/>
            <person name="Howarth C."/>
            <person name="Larimer J."/>
            <person name="Lui A."/>
            <person name="MacDonald P.J.P."/>
            <person name="McCowen C."/>
            <person name="Montmayeur A."/>
            <person name="Murphy C."/>
            <person name="Neiman D."/>
            <person name="Pearson M."/>
            <person name="Priest M."/>
            <person name="Roberts A."/>
            <person name="Saif S."/>
            <person name="Shea T."/>
            <person name="Sisk P."/>
            <person name="Stolte C."/>
            <person name="Sykes S."/>
            <person name="Wortman J."/>
            <person name="Nusbaum C."/>
            <person name="Birren B."/>
        </authorList>
    </citation>
    <scope>NUCLEOTIDE SEQUENCE [LARGE SCALE GENOMIC DNA]</scope>
    <source>
        <strain evidence="4">INRA-310</strain>
    </source>
</reference>
<dbReference type="EMBL" id="KI669589">
    <property type="protein sequence ID" value="ETN08088.1"/>
    <property type="molecule type" value="Genomic_DNA"/>
</dbReference>
<evidence type="ECO:0000313" key="3">
    <source>
        <dbReference type="EMBL" id="ETN08088.1"/>
    </source>
</evidence>
<dbReference type="OrthoDB" id="100116at2759"/>
<dbReference type="GeneID" id="20181464"/>
<evidence type="ECO:0000259" key="2">
    <source>
        <dbReference type="Pfam" id="PF20253"/>
    </source>
</evidence>
<sequence>MHQPLQAACLSPKGDGGGNGKEEKNASEVESSEFENYFETLEVDDDYFPDEGTYVPEPSSLKLFKVDRQKILKEAFAMDMRLELVYFFGELEELGEQVFEMYKPVKKQQRTMVEATMVT</sequence>
<dbReference type="Proteomes" id="UP000018817">
    <property type="component" value="Unassembled WGS sequence"/>
</dbReference>
<feature type="region of interest" description="Disordered" evidence="1">
    <location>
        <begin position="1"/>
        <end position="31"/>
    </location>
</feature>
<organism evidence="3 4">
    <name type="scientific">Phytophthora nicotianae (strain INRA-310)</name>
    <name type="common">Phytophthora parasitica</name>
    <dbReference type="NCBI Taxonomy" id="761204"/>
    <lineage>
        <taxon>Eukaryota</taxon>
        <taxon>Sar</taxon>
        <taxon>Stramenopiles</taxon>
        <taxon>Oomycota</taxon>
        <taxon>Peronosporomycetes</taxon>
        <taxon>Peronosporales</taxon>
        <taxon>Peronosporaceae</taxon>
        <taxon>Phytophthora</taxon>
    </lineage>
</organism>
<reference evidence="3 4" key="2">
    <citation type="submission" date="2013-11" db="EMBL/GenBank/DDBJ databases">
        <title>The Genome Sequence of Phytophthora parasitica INRA-310.</title>
        <authorList>
            <consortium name="The Broad Institute Genomics Platform"/>
            <person name="Russ C."/>
            <person name="Tyler B."/>
            <person name="Panabieres F."/>
            <person name="Shan W."/>
            <person name="Tripathy S."/>
            <person name="Grunwald N."/>
            <person name="Machado M."/>
            <person name="Johnson C.S."/>
            <person name="Arredondo F."/>
            <person name="Hong C."/>
            <person name="Coffey M."/>
            <person name="Young S.K."/>
            <person name="Zeng Q."/>
            <person name="Gargeya S."/>
            <person name="Fitzgerald M."/>
            <person name="Abouelleil A."/>
            <person name="Alvarado L."/>
            <person name="Chapman S.B."/>
            <person name="Gainer-Dewar J."/>
            <person name="Goldberg J."/>
            <person name="Griggs A."/>
            <person name="Gujja S."/>
            <person name="Hansen M."/>
            <person name="Howarth C."/>
            <person name="Imamovic A."/>
            <person name="Ireland A."/>
            <person name="Larimer J."/>
            <person name="McCowan C."/>
            <person name="Murphy C."/>
            <person name="Pearson M."/>
            <person name="Poon T.W."/>
            <person name="Priest M."/>
            <person name="Roberts A."/>
            <person name="Saif S."/>
            <person name="Shea T."/>
            <person name="Sykes S."/>
            <person name="Wortman J."/>
            <person name="Nusbaum C."/>
            <person name="Birren B."/>
        </authorList>
    </citation>
    <scope>NUCLEOTIDE SEQUENCE [LARGE SCALE GENOMIC DNA]</scope>
    <source>
        <strain evidence="3 4">INRA-310</strain>
    </source>
</reference>
<feature type="domain" description="DUF6604" evidence="2">
    <location>
        <begin position="19"/>
        <end position="119"/>
    </location>
</feature>
<dbReference type="Pfam" id="PF20253">
    <property type="entry name" value="DUF6604"/>
    <property type="match status" value="1"/>
</dbReference>
<proteinExistence type="predicted"/>
<accession>W2Q4G7</accession>
<dbReference type="InterPro" id="IPR046539">
    <property type="entry name" value="DUF6604"/>
</dbReference>
<dbReference type="OMA" id="EAFAMDM"/>
<dbReference type="VEuPathDB" id="FungiDB:PPTG_11956"/>
<name>W2Q4G7_PHYN3</name>
<gene>
    <name evidence="3" type="ORF">PPTG_11956</name>
</gene>